<evidence type="ECO:0000256" key="1">
    <source>
        <dbReference type="ARBA" id="ARBA00022450"/>
    </source>
</evidence>
<gene>
    <name evidence="5" type="ORF">ACFQV2_18890</name>
</gene>
<accession>A0ABW2TQI5</accession>
<dbReference type="InterPro" id="IPR020806">
    <property type="entry name" value="PKS_PP-bd"/>
</dbReference>
<keyword evidence="1" id="KW-0596">Phosphopantetheine</keyword>
<reference evidence="6" key="1">
    <citation type="journal article" date="2019" name="Int. J. Syst. Evol. Microbiol.">
        <title>The Global Catalogue of Microorganisms (GCM) 10K type strain sequencing project: providing services to taxonomists for standard genome sequencing and annotation.</title>
        <authorList>
            <consortium name="The Broad Institute Genomics Platform"/>
            <consortium name="The Broad Institute Genome Sequencing Center for Infectious Disease"/>
            <person name="Wu L."/>
            <person name="Ma J."/>
        </authorList>
    </citation>
    <scope>NUCLEOTIDE SEQUENCE [LARGE SCALE GENOMIC DNA]</scope>
    <source>
        <strain evidence="6">JCM 17695</strain>
    </source>
</reference>
<protein>
    <submittedName>
        <fullName evidence="5">Phosphopantetheine-binding protein</fullName>
    </submittedName>
</protein>
<proteinExistence type="predicted"/>
<evidence type="ECO:0000256" key="2">
    <source>
        <dbReference type="ARBA" id="ARBA00022553"/>
    </source>
</evidence>
<dbReference type="Pfam" id="PF00550">
    <property type="entry name" value="PP-binding"/>
    <property type="match status" value="1"/>
</dbReference>
<keyword evidence="3" id="KW-0732">Signal</keyword>
<evidence type="ECO:0000313" key="6">
    <source>
        <dbReference type="Proteomes" id="UP001596512"/>
    </source>
</evidence>
<dbReference type="SUPFAM" id="SSF47336">
    <property type="entry name" value="ACP-like"/>
    <property type="match status" value="1"/>
</dbReference>
<dbReference type="Proteomes" id="UP001596512">
    <property type="component" value="Unassembled WGS sequence"/>
</dbReference>
<feature type="domain" description="Carrier" evidence="4">
    <location>
        <begin position="199"/>
        <end position="276"/>
    </location>
</feature>
<dbReference type="InterPro" id="IPR036736">
    <property type="entry name" value="ACP-like_sf"/>
</dbReference>
<evidence type="ECO:0000259" key="4">
    <source>
        <dbReference type="PROSITE" id="PS50075"/>
    </source>
</evidence>
<evidence type="ECO:0000313" key="5">
    <source>
        <dbReference type="EMBL" id="MFC7615265.1"/>
    </source>
</evidence>
<dbReference type="PROSITE" id="PS50075">
    <property type="entry name" value="CARRIER"/>
    <property type="match status" value="1"/>
</dbReference>
<dbReference type="Gene3D" id="1.10.1200.10">
    <property type="entry name" value="ACP-like"/>
    <property type="match status" value="1"/>
</dbReference>
<keyword evidence="6" id="KW-1185">Reference proteome</keyword>
<dbReference type="SMART" id="SM01294">
    <property type="entry name" value="PKS_PP_betabranch"/>
    <property type="match status" value="1"/>
</dbReference>
<comment type="caution">
    <text evidence="5">The sequence shown here is derived from an EMBL/GenBank/DDBJ whole genome shotgun (WGS) entry which is preliminary data.</text>
</comment>
<dbReference type="InterPro" id="IPR009081">
    <property type="entry name" value="PP-bd_ACP"/>
</dbReference>
<feature type="signal peptide" evidence="3">
    <location>
        <begin position="1"/>
        <end position="18"/>
    </location>
</feature>
<keyword evidence="2" id="KW-0597">Phosphoprotein</keyword>
<organism evidence="5 6">
    <name type="scientific">Actinokineospora soli</name>
    <dbReference type="NCBI Taxonomy" id="1048753"/>
    <lineage>
        <taxon>Bacteria</taxon>
        <taxon>Bacillati</taxon>
        <taxon>Actinomycetota</taxon>
        <taxon>Actinomycetes</taxon>
        <taxon>Pseudonocardiales</taxon>
        <taxon>Pseudonocardiaceae</taxon>
        <taxon>Actinokineospora</taxon>
    </lineage>
</organism>
<sequence>MIWTLISAIAAAAASVTAAVVTAVTARKVGRWQLEAAVTVAEKRAAQERELWRAQSRRQTYGRFLAVASEAREELWTLWHLLRRGDADLAKVEERFAAARALIYSVQRAAADVNMEGPVSLRGPLAQTEEDLGFFFAGLRALHRHQVVGDDEVRGALELCAVQRVEVRLSITAFAEAASAVLHGPVSEQGQDRVEERPAAAEADLAWLAGQMARILGIAPERVDLSASPVELGFDSILYVEFAQAVRARYGITPKATWMFNALSLSEIALRLTLAQRSVRSELAEG</sequence>
<dbReference type="SMART" id="SM00823">
    <property type="entry name" value="PKS_PP"/>
    <property type="match status" value="1"/>
</dbReference>
<evidence type="ECO:0000256" key="3">
    <source>
        <dbReference type="SAM" id="SignalP"/>
    </source>
</evidence>
<name>A0ABW2TQI5_9PSEU</name>
<feature type="chain" id="PRO_5047147462" evidence="3">
    <location>
        <begin position="19"/>
        <end position="286"/>
    </location>
</feature>
<dbReference type="EMBL" id="JBHTEY010000004">
    <property type="protein sequence ID" value="MFC7615265.1"/>
    <property type="molecule type" value="Genomic_DNA"/>
</dbReference>